<dbReference type="InterPro" id="IPR052737">
    <property type="entry name" value="Omega-amidase_YafV"/>
</dbReference>
<dbReference type="SUPFAM" id="SSF56317">
    <property type="entry name" value="Carbon-nitrogen hydrolase"/>
    <property type="match status" value="1"/>
</dbReference>
<dbReference type="Gene3D" id="3.60.110.10">
    <property type="entry name" value="Carbon-nitrogen hydrolase"/>
    <property type="match status" value="1"/>
</dbReference>
<reference evidence="2 3" key="1">
    <citation type="submission" date="2023-09" db="EMBL/GenBank/DDBJ databases">
        <authorList>
            <person name="Rey-Velasco X."/>
        </authorList>
    </citation>
    <scope>NUCLEOTIDE SEQUENCE [LARGE SCALE GENOMIC DNA]</scope>
    <source>
        <strain evidence="2 3">F260</strain>
    </source>
</reference>
<evidence type="ECO:0000259" key="1">
    <source>
        <dbReference type="PROSITE" id="PS50263"/>
    </source>
</evidence>
<dbReference type="InterPro" id="IPR003010">
    <property type="entry name" value="C-N_Hydrolase"/>
</dbReference>
<dbReference type="Proteomes" id="UP001245285">
    <property type="component" value="Unassembled WGS sequence"/>
</dbReference>
<sequence>MAQNLNIAMLQVNLNWEHPENNRSLFSKEIKALSGNVDLVILPEMFTTGFSMNAEKLAEETKGPTLLWMQEMAERQNLAITGSVIITENGNFYNRLFFVYPDGSYKVYDKRHTFTLAKEDKTYTAGEERLIVEYKGWKICPLVCYDLRFPVFSRNTVDYDLLIYVANWPEKRVAAWDALLKARAIENMSFCIGLNRTGIDGEGHRYNGHSTVYDCLGQNLTELDVEEPFSKEVELDYNHLTKTREKMRFLLDRDEFILT</sequence>
<organism evidence="2 3">
    <name type="scientific">Autumnicola lenta</name>
    <dbReference type="NCBI Taxonomy" id="3075593"/>
    <lineage>
        <taxon>Bacteria</taxon>
        <taxon>Pseudomonadati</taxon>
        <taxon>Bacteroidota</taxon>
        <taxon>Flavobacteriia</taxon>
        <taxon>Flavobacteriales</taxon>
        <taxon>Flavobacteriaceae</taxon>
        <taxon>Autumnicola</taxon>
    </lineage>
</organism>
<feature type="domain" description="CN hydrolase" evidence="1">
    <location>
        <begin position="5"/>
        <end position="237"/>
    </location>
</feature>
<dbReference type="Pfam" id="PF00795">
    <property type="entry name" value="CN_hydrolase"/>
    <property type="match status" value="1"/>
</dbReference>
<evidence type="ECO:0000313" key="3">
    <source>
        <dbReference type="Proteomes" id="UP001245285"/>
    </source>
</evidence>
<dbReference type="PROSITE" id="PS50263">
    <property type="entry name" value="CN_HYDROLASE"/>
    <property type="match status" value="1"/>
</dbReference>
<dbReference type="EMBL" id="JAVRHO010000011">
    <property type="protein sequence ID" value="MDT0646851.1"/>
    <property type="molecule type" value="Genomic_DNA"/>
</dbReference>
<dbReference type="NCBIfam" id="NF007757">
    <property type="entry name" value="PRK10438.1"/>
    <property type="match status" value="1"/>
</dbReference>
<name>A0ABU3CKH6_9FLAO</name>
<comment type="caution">
    <text evidence="2">The sequence shown here is derived from an EMBL/GenBank/DDBJ whole genome shotgun (WGS) entry which is preliminary data.</text>
</comment>
<gene>
    <name evidence="2" type="ORF">RM545_09120</name>
</gene>
<accession>A0ABU3CKH6</accession>
<dbReference type="PANTHER" id="PTHR47799:SF1">
    <property type="entry name" value="OMEGA-AMIDASE YAFV"/>
    <property type="match status" value="1"/>
</dbReference>
<dbReference type="PANTHER" id="PTHR47799">
    <property type="entry name" value="OMEGA-AMIDASE YAFV"/>
    <property type="match status" value="1"/>
</dbReference>
<protein>
    <submittedName>
        <fullName evidence="2">Amidohydrolase</fullName>
    </submittedName>
</protein>
<dbReference type="RefSeq" id="WP_311495015.1">
    <property type="nucleotide sequence ID" value="NZ_JAVRHO010000011.1"/>
</dbReference>
<dbReference type="CDD" id="cd07575">
    <property type="entry name" value="Xc-1258_like"/>
    <property type="match status" value="1"/>
</dbReference>
<proteinExistence type="predicted"/>
<evidence type="ECO:0000313" key="2">
    <source>
        <dbReference type="EMBL" id="MDT0646851.1"/>
    </source>
</evidence>
<keyword evidence="3" id="KW-1185">Reference proteome</keyword>
<dbReference type="InterPro" id="IPR036526">
    <property type="entry name" value="C-N_Hydrolase_sf"/>
</dbReference>